<dbReference type="Gene3D" id="3.30.465.10">
    <property type="match status" value="1"/>
</dbReference>
<dbReference type="Gene3D" id="3.30.43.10">
    <property type="entry name" value="Uridine Diphospho-n-acetylenolpyruvylglucosamine Reductase, domain 2"/>
    <property type="match status" value="1"/>
</dbReference>
<gene>
    <name evidence="6" type="ORF">SPISAL_07835</name>
</gene>
<dbReference type="InterPro" id="IPR016169">
    <property type="entry name" value="FAD-bd_PCMH_sub2"/>
</dbReference>
<reference evidence="6 7" key="1">
    <citation type="journal article" date="2013" name="Genome Announc.">
        <title>Draft Genome of Spiribacter salinus M19-40, an Abundant Gammaproteobacterium in Aquatic Hypersaline Environments.</title>
        <authorList>
            <person name="Leon M.J."/>
            <person name="Ghai R."/>
            <person name="Fernandez A.B."/>
            <person name="Sanchez-Porro C."/>
            <person name="Rodriguez-Valera F."/>
            <person name="Ventosa A."/>
        </authorList>
    </citation>
    <scope>NUCLEOTIDE SEQUENCE [LARGE SCALE GENOMIC DNA]</scope>
    <source>
        <strain evidence="6">M19-40</strain>
    </source>
</reference>
<dbReference type="Gene3D" id="3.30.70.2740">
    <property type="match status" value="1"/>
</dbReference>
<dbReference type="eggNOG" id="COG0277">
    <property type="taxonomic scope" value="Bacteria"/>
</dbReference>
<dbReference type="PANTHER" id="PTHR43716:SF2">
    <property type="entry name" value="BLL6224 PROTEIN"/>
    <property type="match status" value="1"/>
</dbReference>
<feature type="domain" description="FAD-binding PCMH-type" evidence="5">
    <location>
        <begin position="39"/>
        <end position="221"/>
    </location>
</feature>
<dbReference type="EMBL" id="CP005963">
    <property type="protein sequence ID" value="AGM41661.1"/>
    <property type="molecule type" value="Genomic_DNA"/>
</dbReference>
<evidence type="ECO:0000256" key="4">
    <source>
        <dbReference type="ARBA" id="ARBA00022827"/>
    </source>
</evidence>
<dbReference type="SUPFAM" id="SSF56176">
    <property type="entry name" value="FAD-binding/transporter-associated domain-like"/>
    <property type="match status" value="1"/>
</dbReference>
<dbReference type="Pfam" id="PF02913">
    <property type="entry name" value="FAD-oxidase_C"/>
    <property type="match status" value="1"/>
</dbReference>
<accession>R4VHK9</accession>
<evidence type="ECO:0000313" key="6">
    <source>
        <dbReference type="EMBL" id="AGM41661.1"/>
    </source>
</evidence>
<keyword evidence="4" id="KW-0274">FAD</keyword>
<evidence type="ECO:0000313" key="7">
    <source>
        <dbReference type="Proteomes" id="UP000017881"/>
    </source>
</evidence>
<dbReference type="InterPro" id="IPR016167">
    <property type="entry name" value="FAD-bd_PCMH_sub1"/>
</dbReference>
<dbReference type="RefSeq" id="WP_016353968.1">
    <property type="nucleotide sequence ID" value="NC_021291.1"/>
</dbReference>
<comment type="similarity">
    <text evidence="2">Belongs to the FAD-binding oxidoreductase/transferase type 4 family.</text>
</comment>
<evidence type="ECO:0000256" key="1">
    <source>
        <dbReference type="ARBA" id="ARBA00001974"/>
    </source>
</evidence>
<dbReference type="AlphaFoldDB" id="R4VHK9"/>
<dbReference type="Pfam" id="PF01565">
    <property type="entry name" value="FAD_binding_4"/>
    <property type="match status" value="1"/>
</dbReference>
<proteinExistence type="inferred from homology"/>
<organism evidence="6 7">
    <name type="scientific">Spiribacter salinus M19-40</name>
    <dbReference type="NCBI Taxonomy" id="1260251"/>
    <lineage>
        <taxon>Bacteria</taxon>
        <taxon>Pseudomonadati</taxon>
        <taxon>Pseudomonadota</taxon>
        <taxon>Gammaproteobacteria</taxon>
        <taxon>Chromatiales</taxon>
        <taxon>Ectothiorhodospiraceae</taxon>
        <taxon>Spiribacter</taxon>
    </lineage>
</organism>
<dbReference type="Proteomes" id="UP000017881">
    <property type="component" value="Chromosome"/>
</dbReference>
<protein>
    <submittedName>
        <fullName evidence="6">FAD/FMN-containing dehydrogenase</fullName>
    </submittedName>
</protein>
<dbReference type="PATRIC" id="fig|1260251.3.peg.1586"/>
<evidence type="ECO:0000259" key="5">
    <source>
        <dbReference type="PROSITE" id="PS51387"/>
    </source>
</evidence>
<dbReference type="PANTHER" id="PTHR43716">
    <property type="entry name" value="D-2-HYDROXYGLUTARATE DEHYDROGENASE, MITOCHONDRIAL"/>
    <property type="match status" value="1"/>
</dbReference>
<evidence type="ECO:0000256" key="2">
    <source>
        <dbReference type="ARBA" id="ARBA00008000"/>
    </source>
</evidence>
<dbReference type="FunFam" id="1.10.45.10:FF:000001">
    <property type="entry name" value="D-lactate dehydrogenase mitochondrial"/>
    <property type="match status" value="1"/>
</dbReference>
<dbReference type="Gene3D" id="3.30.70.2190">
    <property type="match status" value="1"/>
</dbReference>
<dbReference type="OrthoDB" id="9811557at2"/>
<dbReference type="GO" id="GO:0022904">
    <property type="term" value="P:respiratory electron transport chain"/>
    <property type="evidence" value="ECO:0007669"/>
    <property type="project" value="TreeGrafter"/>
</dbReference>
<dbReference type="PROSITE" id="PS51387">
    <property type="entry name" value="FAD_PCMH"/>
    <property type="match status" value="1"/>
</dbReference>
<dbReference type="InterPro" id="IPR016166">
    <property type="entry name" value="FAD-bd_PCMH"/>
</dbReference>
<dbReference type="InterPro" id="IPR004113">
    <property type="entry name" value="FAD-bd_oxidored_4_C"/>
</dbReference>
<dbReference type="InterPro" id="IPR006094">
    <property type="entry name" value="Oxid_FAD_bind_N"/>
</dbReference>
<name>R4VHK9_9GAMM</name>
<dbReference type="InterPro" id="IPR016171">
    <property type="entry name" value="Vanillyl_alc_oxidase_C-sub2"/>
</dbReference>
<dbReference type="InterPro" id="IPR051264">
    <property type="entry name" value="FAD-oxidored/transferase_4"/>
</dbReference>
<evidence type="ECO:0000256" key="3">
    <source>
        <dbReference type="ARBA" id="ARBA00022630"/>
    </source>
</evidence>
<dbReference type="InterPro" id="IPR036318">
    <property type="entry name" value="FAD-bd_PCMH-like_sf"/>
</dbReference>
<keyword evidence="3" id="KW-0285">Flavoprotein</keyword>
<dbReference type="SUPFAM" id="SSF55103">
    <property type="entry name" value="FAD-linked oxidases, C-terminal domain"/>
    <property type="match status" value="1"/>
</dbReference>
<dbReference type="InterPro" id="IPR016164">
    <property type="entry name" value="FAD-linked_Oxase-like_C"/>
</dbReference>
<dbReference type="GO" id="GO:0003824">
    <property type="term" value="F:catalytic activity"/>
    <property type="evidence" value="ECO:0007669"/>
    <property type="project" value="InterPro"/>
</dbReference>
<dbReference type="KEGG" id="ssal:SPISAL_07835"/>
<dbReference type="Gene3D" id="1.10.45.10">
    <property type="entry name" value="Vanillyl-alcohol Oxidase, Chain A, domain 4"/>
    <property type="match status" value="1"/>
</dbReference>
<keyword evidence="7" id="KW-1185">Reference proteome</keyword>
<dbReference type="HOGENOM" id="CLU_017779_4_1_6"/>
<dbReference type="GO" id="GO:0071949">
    <property type="term" value="F:FAD binding"/>
    <property type="evidence" value="ECO:0007669"/>
    <property type="project" value="InterPro"/>
</dbReference>
<sequence>MAARQPVPTVFRQLLGDAGVVEPGDASAAYLAERRGLFADRSVAAVVRPGSTDEVAAVLRQSATDGLAVIPQGGNTGLCGGAAPGTNTEGTIVLSLERLNTIRAVDAENFSLTAEAGCTLSAVQQAAAAVDRLFPLSYAAEADCQIGGNLATNAGGMNVLRYGNARELALGLEVVLADGQVWDGLRALRKDNSGYDLRDLFIGAEGTLGIITAATLRLYPAVRERATCIVGLDDVASAVALFARLRAESGDTITSCELMGRMPLETAIAYAPDCHEPLPAQHPWYLLVELSSSARDGDLARRLERALAESRDGVGDYRIASNADQATDFWRLRNRIPEAQKSAGASIKNDISVPIADMPAFLQAASEAVIARCEGVRICAFGHIGDGNIHFNLTQPAGMEPSVFLAQWERLTQAVHDVVMGFRGSFAAEHGVGQLKPGEVARLKDPVEQSLMRSLKAALDPDNRLNPGKVVPPGPS</sequence>
<comment type="cofactor">
    <cofactor evidence="1">
        <name>FAD</name>
        <dbReference type="ChEBI" id="CHEBI:57692"/>
    </cofactor>
</comment>